<evidence type="ECO:0000313" key="3">
    <source>
        <dbReference type="Proteomes" id="UP000821853"/>
    </source>
</evidence>
<dbReference type="OrthoDB" id="3039988at2759"/>
<name>A0A9J6GCI2_HAELO</name>
<protein>
    <recommendedName>
        <fullName evidence="4">CCHC-type domain-containing protein</fullName>
    </recommendedName>
</protein>
<comment type="caution">
    <text evidence="2">The sequence shown here is derived from an EMBL/GenBank/DDBJ whole genome shotgun (WGS) entry which is preliminary data.</text>
</comment>
<feature type="compositionally biased region" description="Low complexity" evidence="1">
    <location>
        <begin position="225"/>
        <end position="236"/>
    </location>
</feature>
<accession>A0A9J6GCI2</accession>
<feature type="region of interest" description="Disordered" evidence="1">
    <location>
        <begin position="224"/>
        <end position="269"/>
    </location>
</feature>
<evidence type="ECO:0000256" key="1">
    <source>
        <dbReference type="SAM" id="MobiDB-lite"/>
    </source>
</evidence>
<feature type="compositionally biased region" description="Polar residues" evidence="1">
    <location>
        <begin position="351"/>
        <end position="360"/>
    </location>
</feature>
<organism evidence="2 3">
    <name type="scientific">Haemaphysalis longicornis</name>
    <name type="common">Bush tick</name>
    <dbReference type="NCBI Taxonomy" id="44386"/>
    <lineage>
        <taxon>Eukaryota</taxon>
        <taxon>Metazoa</taxon>
        <taxon>Ecdysozoa</taxon>
        <taxon>Arthropoda</taxon>
        <taxon>Chelicerata</taxon>
        <taxon>Arachnida</taxon>
        <taxon>Acari</taxon>
        <taxon>Parasitiformes</taxon>
        <taxon>Ixodida</taxon>
        <taxon>Ixodoidea</taxon>
        <taxon>Ixodidae</taxon>
        <taxon>Haemaphysalinae</taxon>
        <taxon>Haemaphysalis</taxon>
    </lineage>
</organism>
<feature type="compositionally biased region" description="Low complexity" evidence="1">
    <location>
        <begin position="179"/>
        <end position="188"/>
    </location>
</feature>
<reference evidence="2 3" key="1">
    <citation type="journal article" date="2020" name="Cell">
        <title>Large-Scale Comparative Analyses of Tick Genomes Elucidate Their Genetic Diversity and Vector Capacities.</title>
        <authorList>
            <consortium name="Tick Genome and Microbiome Consortium (TIGMIC)"/>
            <person name="Jia N."/>
            <person name="Wang J."/>
            <person name="Shi W."/>
            <person name="Du L."/>
            <person name="Sun Y."/>
            <person name="Zhan W."/>
            <person name="Jiang J.F."/>
            <person name="Wang Q."/>
            <person name="Zhang B."/>
            <person name="Ji P."/>
            <person name="Bell-Sakyi L."/>
            <person name="Cui X.M."/>
            <person name="Yuan T.T."/>
            <person name="Jiang B.G."/>
            <person name="Yang W.F."/>
            <person name="Lam T.T."/>
            <person name="Chang Q.C."/>
            <person name="Ding S.J."/>
            <person name="Wang X.J."/>
            <person name="Zhu J.G."/>
            <person name="Ruan X.D."/>
            <person name="Zhao L."/>
            <person name="Wei J.T."/>
            <person name="Ye R.Z."/>
            <person name="Que T.C."/>
            <person name="Du C.H."/>
            <person name="Zhou Y.H."/>
            <person name="Cheng J.X."/>
            <person name="Dai P.F."/>
            <person name="Guo W.B."/>
            <person name="Han X.H."/>
            <person name="Huang E.J."/>
            <person name="Li L.F."/>
            <person name="Wei W."/>
            <person name="Gao Y.C."/>
            <person name="Liu J.Z."/>
            <person name="Shao H.Z."/>
            <person name="Wang X."/>
            <person name="Wang C.C."/>
            <person name="Yang T.C."/>
            <person name="Huo Q.B."/>
            <person name="Li W."/>
            <person name="Chen H.Y."/>
            <person name="Chen S.E."/>
            <person name="Zhou L.G."/>
            <person name="Ni X.B."/>
            <person name="Tian J.H."/>
            <person name="Sheng Y."/>
            <person name="Liu T."/>
            <person name="Pan Y.S."/>
            <person name="Xia L.Y."/>
            <person name="Li J."/>
            <person name="Zhao F."/>
            <person name="Cao W.C."/>
        </authorList>
    </citation>
    <scope>NUCLEOTIDE SEQUENCE [LARGE SCALE GENOMIC DNA]</scope>
    <source>
        <strain evidence="2">HaeL-2018</strain>
    </source>
</reference>
<feature type="region of interest" description="Disordered" evidence="1">
    <location>
        <begin position="137"/>
        <end position="201"/>
    </location>
</feature>
<dbReference type="EMBL" id="JABSTR010000006">
    <property type="protein sequence ID" value="KAH9373098.1"/>
    <property type="molecule type" value="Genomic_DNA"/>
</dbReference>
<proteinExistence type="predicted"/>
<keyword evidence="3" id="KW-1185">Reference proteome</keyword>
<feature type="compositionally biased region" description="Basic residues" evidence="1">
    <location>
        <begin position="167"/>
        <end position="178"/>
    </location>
</feature>
<dbReference type="VEuPathDB" id="VectorBase:HLOH_043775"/>
<sequence length="390" mass="44479">MPDESNDTLMTTLQCELADILAARVMGHRTIVLITFAAPVPPRTVVYWGQTRWVKQYQPRALVCRRCHMPGHKNITCPAQHSVCSGCENASHTQEGEECPHSRTPEKQYCKQFKANSHLAVDPACPKNKAYEERKQLQLKERQGRSRRRLSQSRLSSDKAADTNSHSRTRSLPRKRSTSRVSFRSASSVKNKGVEEISCSRQTTPLANTKSSFTHDVTDYTTAVSASSESSDSCSEAGDKGRSNSRRRRGRNNHRRKQKHQQLKEDVTAEHHSAAWQGGIGAWRNTHSPLYLTAELAQLEHECEQAEADLQRKIQAIKGEYQERIKTRRRRIRELQTNFKEQEQVGRRRTTQSLGHSSGKPTGGTHHRKIKKTRRYLMVRLVMTAHCRHG</sequence>
<feature type="compositionally biased region" description="Basic residues" evidence="1">
    <location>
        <begin position="243"/>
        <end position="261"/>
    </location>
</feature>
<evidence type="ECO:0008006" key="4">
    <source>
        <dbReference type="Google" id="ProtNLM"/>
    </source>
</evidence>
<gene>
    <name evidence="2" type="ORF">HPB48_004187</name>
</gene>
<dbReference type="AlphaFoldDB" id="A0A9J6GCI2"/>
<evidence type="ECO:0000313" key="2">
    <source>
        <dbReference type="EMBL" id="KAH9373098.1"/>
    </source>
</evidence>
<feature type="region of interest" description="Disordered" evidence="1">
    <location>
        <begin position="341"/>
        <end position="370"/>
    </location>
</feature>
<dbReference type="Proteomes" id="UP000821853">
    <property type="component" value="Chromosome 4"/>
</dbReference>